<evidence type="ECO:0000313" key="3">
    <source>
        <dbReference type="Proteomes" id="UP000190888"/>
    </source>
</evidence>
<name>A0A1T4RI22_9BACT</name>
<evidence type="ECO:0000256" key="1">
    <source>
        <dbReference type="SAM" id="SignalP"/>
    </source>
</evidence>
<feature type="signal peptide" evidence="1">
    <location>
        <begin position="1"/>
        <end position="19"/>
    </location>
</feature>
<keyword evidence="1" id="KW-0732">Signal</keyword>
<evidence type="ECO:0008006" key="4">
    <source>
        <dbReference type="Google" id="ProtNLM"/>
    </source>
</evidence>
<protein>
    <recommendedName>
        <fullName evidence="4">GLPGLI family protein</fullName>
    </recommendedName>
</protein>
<feature type="chain" id="PRO_5012052304" description="GLPGLI family protein" evidence="1">
    <location>
        <begin position="20"/>
        <end position="250"/>
    </location>
</feature>
<dbReference type="STRING" id="413434.SAMN04488132_11277"/>
<accession>A0A1T4RI22</accession>
<sequence>MNKLILIFLLFFTKQAIHAQVSHEIKAVSVTYLFPLIDNAGKFIRHEVFDVNIYAYKDLRLYEMPFWELGIKGEYERPPLKHEVYYLYKVGDTIGFKSENHEKLFNLCIPIDTFMKQSWFSNENFNQYSLFKDSYMKLISIKKDSITGAVEEIYDAKEKEDTTSTARCYFLYKPMIHSFGITLSRELDSIKQMRLCRVKVMNNPRLYKNLLIETAPLEFRLDEVPVEVPERYIKLFNMYYDLKKRSRQAE</sequence>
<keyword evidence="3" id="KW-1185">Reference proteome</keyword>
<gene>
    <name evidence="2" type="ORF">SAMN04488132_11277</name>
</gene>
<dbReference type="EMBL" id="FUWH01000012">
    <property type="protein sequence ID" value="SKA15341.1"/>
    <property type="molecule type" value="Genomic_DNA"/>
</dbReference>
<dbReference type="OrthoDB" id="680296at2"/>
<dbReference type="AlphaFoldDB" id="A0A1T4RI22"/>
<dbReference type="RefSeq" id="WP_078832590.1">
    <property type="nucleotide sequence ID" value="NZ_FUWH01000012.1"/>
</dbReference>
<proteinExistence type="predicted"/>
<evidence type="ECO:0000313" key="2">
    <source>
        <dbReference type="EMBL" id="SKA15341.1"/>
    </source>
</evidence>
<reference evidence="2 3" key="1">
    <citation type="submission" date="2017-02" db="EMBL/GenBank/DDBJ databases">
        <authorList>
            <person name="Peterson S.W."/>
        </authorList>
    </citation>
    <scope>NUCLEOTIDE SEQUENCE [LARGE SCALE GENOMIC DNA]</scope>
    <source>
        <strain evidence="2 3">DSM 22335</strain>
    </source>
</reference>
<organism evidence="2 3">
    <name type="scientific">Sediminibacterium ginsengisoli</name>
    <dbReference type="NCBI Taxonomy" id="413434"/>
    <lineage>
        <taxon>Bacteria</taxon>
        <taxon>Pseudomonadati</taxon>
        <taxon>Bacteroidota</taxon>
        <taxon>Chitinophagia</taxon>
        <taxon>Chitinophagales</taxon>
        <taxon>Chitinophagaceae</taxon>
        <taxon>Sediminibacterium</taxon>
    </lineage>
</organism>
<dbReference type="Proteomes" id="UP000190888">
    <property type="component" value="Unassembled WGS sequence"/>
</dbReference>